<dbReference type="RefSeq" id="WP_326509101.1">
    <property type="nucleotide sequence ID" value="NZ_JAWIIV010000030.1"/>
</dbReference>
<gene>
    <name evidence="4" type="ORF">RY831_25000</name>
</gene>
<dbReference type="SUPFAM" id="SSF52172">
    <property type="entry name" value="CheY-like"/>
    <property type="match status" value="1"/>
</dbReference>
<dbReference type="PANTHER" id="PTHR44591">
    <property type="entry name" value="STRESS RESPONSE REGULATOR PROTEIN 1"/>
    <property type="match status" value="1"/>
</dbReference>
<dbReference type="Pfam" id="PF00072">
    <property type="entry name" value="Response_reg"/>
    <property type="match status" value="1"/>
</dbReference>
<dbReference type="InterPro" id="IPR001789">
    <property type="entry name" value="Sig_transdc_resp-reg_receiver"/>
</dbReference>
<dbReference type="EMBL" id="JAWIIV010000030">
    <property type="protein sequence ID" value="MEC4722426.1"/>
    <property type="molecule type" value="Genomic_DNA"/>
</dbReference>
<dbReference type="Gene3D" id="3.40.50.2300">
    <property type="match status" value="1"/>
</dbReference>
<dbReference type="CDD" id="cd17580">
    <property type="entry name" value="REC_2_DhkD-like"/>
    <property type="match status" value="1"/>
</dbReference>
<dbReference type="InterPro" id="IPR050595">
    <property type="entry name" value="Bact_response_regulator"/>
</dbReference>
<reference evidence="4 5" key="1">
    <citation type="submission" date="2023-10" db="EMBL/GenBank/DDBJ databases">
        <title>Noviherbaspirillum sp. CPCC 100848 genome assembly.</title>
        <authorList>
            <person name="Li X.Y."/>
            <person name="Fang X.M."/>
        </authorList>
    </citation>
    <scope>NUCLEOTIDE SEQUENCE [LARGE SCALE GENOMIC DNA]</scope>
    <source>
        <strain evidence="4 5">CPCC 100848</strain>
    </source>
</reference>
<evidence type="ECO:0000259" key="3">
    <source>
        <dbReference type="PROSITE" id="PS50110"/>
    </source>
</evidence>
<dbReference type="Proteomes" id="UP001352263">
    <property type="component" value="Unassembled WGS sequence"/>
</dbReference>
<sequence length="162" mass="17580">MTRYGSPPNAMLKDISNAFVLANQTKGHNEGASAGKSLSKSRRVLVVDDNDDAAQSTAELLRLLGHEVFVANQGSTALAERARCHPDIVLLDISLPDMDGYEVARQMRTAPDQQSLVLVAMTGWGGEQDKQLADAAGFDLHWVKPVSLDKLQQISLMPPRSL</sequence>
<evidence type="ECO:0000256" key="1">
    <source>
        <dbReference type="ARBA" id="ARBA00022553"/>
    </source>
</evidence>
<keyword evidence="1 2" id="KW-0597">Phosphoprotein</keyword>
<evidence type="ECO:0000313" key="4">
    <source>
        <dbReference type="EMBL" id="MEC4722426.1"/>
    </source>
</evidence>
<dbReference type="PROSITE" id="PS50110">
    <property type="entry name" value="RESPONSE_REGULATORY"/>
    <property type="match status" value="1"/>
</dbReference>
<proteinExistence type="predicted"/>
<feature type="modified residue" description="4-aspartylphosphate" evidence="2">
    <location>
        <position position="92"/>
    </location>
</feature>
<comment type="caution">
    <text evidence="4">The sequence shown here is derived from an EMBL/GenBank/DDBJ whole genome shotgun (WGS) entry which is preliminary data.</text>
</comment>
<name>A0ABU6JFG9_9BURK</name>
<evidence type="ECO:0000313" key="5">
    <source>
        <dbReference type="Proteomes" id="UP001352263"/>
    </source>
</evidence>
<keyword evidence="5" id="KW-1185">Reference proteome</keyword>
<organism evidence="4 5">
    <name type="scientific">Noviherbaspirillum album</name>
    <dbReference type="NCBI Taxonomy" id="3080276"/>
    <lineage>
        <taxon>Bacteria</taxon>
        <taxon>Pseudomonadati</taxon>
        <taxon>Pseudomonadota</taxon>
        <taxon>Betaproteobacteria</taxon>
        <taxon>Burkholderiales</taxon>
        <taxon>Oxalobacteraceae</taxon>
        <taxon>Noviherbaspirillum</taxon>
    </lineage>
</organism>
<feature type="domain" description="Response regulatory" evidence="3">
    <location>
        <begin position="43"/>
        <end position="159"/>
    </location>
</feature>
<dbReference type="SMART" id="SM00448">
    <property type="entry name" value="REC"/>
    <property type="match status" value="1"/>
</dbReference>
<protein>
    <submittedName>
        <fullName evidence="4">Response regulator</fullName>
    </submittedName>
</protein>
<dbReference type="PANTHER" id="PTHR44591:SF3">
    <property type="entry name" value="RESPONSE REGULATORY DOMAIN-CONTAINING PROTEIN"/>
    <property type="match status" value="1"/>
</dbReference>
<dbReference type="InterPro" id="IPR011006">
    <property type="entry name" value="CheY-like_superfamily"/>
</dbReference>
<evidence type="ECO:0000256" key="2">
    <source>
        <dbReference type="PROSITE-ProRule" id="PRU00169"/>
    </source>
</evidence>
<accession>A0ABU6JFG9</accession>